<feature type="compositionally biased region" description="Polar residues" evidence="6">
    <location>
        <begin position="186"/>
        <end position="200"/>
    </location>
</feature>
<dbReference type="EMBL" id="LN483157">
    <property type="protein sequence ID" value="CED83585.1"/>
    <property type="molecule type" value="Genomic_DNA"/>
</dbReference>
<dbReference type="PANTHER" id="PTHR11042">
    <property type="entry name" value="EUKARYOTIC TRANSLATION INITIATION FACTOR 2-ALPHA KINASE EIF2-ALPHA KINASE -RELATED"/>
    <property type="match status" value="1"/>
</dbReference>
<dbReference type="Gene3D" id="1.10.510.10">
    <property type="entry name" value="Transferase(Phosphotransferase) domain 1"/>
    <property type="match status" value="1"/>
</dbReference>
<sequence>MEGCDDDTPHTSDDSWETVLSTPNALVLWQPHLHALSVLPHHSNNPRHSNAQYEPRPAIAGPSSSPIASAFQSGSHVCELCKRPFDQEADGRSVEPPGRGQQVVNPRYFSILSQVNSTLHPALPESQSSRSSSSRTPSMTPMFGNSVSSITRSSATVAATATPTLGSSPSRSSSTSSLSSISSTTAWTEQQIGSSAPSLHQRTRTSRQEETGDSQEGSDGYYKRYFKEEHRLGMGAQGTVFLCQHIIDHQPLGLYAVKKVAVGTSHEYLVQVLKEIKILEGLRHENIITLHFAWIEKTRFSSFGSPIQALHVLMQYANHGSLESWITARTSPPMGTDFEAPELSPAQAKAAFRARRKSQLASAGAGHAGGLREGIHRGETRGVHLLGRQEVLSVFGDVCKGLTYLHDHSVIHCDLKPGNVLLHLEEGEFGPPRALISDFGTASLLYHPDRARSGNTGTTEYCSPGSFTVDADGNLLELGNESDLWSLGMILHKIIFFNLPYSQTEDFDLLEKEIMAYPGFNPTPELVANFERRGLPPELLFILAGLLTTDPGRRLSCKKVLHILEVGLSKETLRHYPFSSSSSSRPPTFSDLSTSLTPFHQPLSSSSPSSSSPSAIPSPLSSTVEARLTTLHSTSGSPYTSDQEQDQDQDQYAEMKSGREQEAVIGWAGGRFITRGRSRKRGTVGERIGSESGSDRSSDSGKTERTTFRTTHHPSFNSNGTHPVSFANSIHKAALNPPYNISSLSTNDGRSVRTIPSGMTESRMRWMRSSSQGLIVLKLVSTHFIPALASAYSSTSTLASPAYTHPSIRPVQPTGGMHETWIKQALTLALSLLASELSLRRSKGIWKNWIGWETGWAFVHLCFLWAWEERARLPLFPSAVVASL</sequence>
<dbReference type="InterPro" id="IPR008271">
    <property type="entry name" value="Ser/Thr_kinase_AS"/>
</dbReference>
<feature type="compositionally biased region" description="Polar residues" evidence="6">
    <location>
        <begin position="42"/>
        <end position="52"/>
    </location>
</feature>
<dbReference type="Pfam" id="PF00069">
    <property type="entry name" value="Pkinase"/>
    <property type="match status" value="2"/>
</dbReference>
<dbReference type="PANTHER" id="PTHR11042:SF138">
    <property type="entry name" value="SERINE_THREONINE-PROTEIN KINASE IKS1-RELATED"/>
    <property type="match status" value="1"/>
</dbReference>
<feature type="compositionally biased region" description="Polar residues" evidence="6">
    <location>
        <begin position="630"/>
        <end position="641"/>
    </location>
</feature>
<evidence type="ECO:0000256" key="5">
    <source>
        <dbReference type="ARBA" id="ARBA00037982"/>
    </source>
</evidence>
<dbReference type="PROSITE" id="PS50011">
    <property type="entry name" value="PROTEIN_KINASE_DOM"/>
    <property type="match status" value="1"/>
</dbReference>
<evidence type="ECO:0000256" key="1">
    <source>
        <dbReference type="ARBA" id="ARBA00022679"/>
    </source>
</evidence>
<keyword evidence="3 8" id="KW-0418">Kinase</keyword>
<dbReference type="Gene3D" id="3.30.200.20">
    <property type="entry name" value="Phosphorylase Kinase, domain 1"/>
    <property type="match status" value="1"/>
</dbReference>
<feature type="compositionally biased region" description="Low complexity" evidence="6">
    <location>
        <begin position="602"/>
        <end position="622"/>
    </location>
</feature>
<dbReference type="GO" id="GO:0004672">
    <property type="term" value="F:protein kinase activity"/>
    <property type="evidence" value="ECO:0007669"/>
    <property type="project" value="InterPro"/>
</dbReference>
<evidence type="ECO:0000256" key="4">
    <source>
        <dbReference type="ARBA" id="ARBA00022840"/>
    </source>
</evidence>
<feature type="region of interest" description="Disordered" evidence="6">
    <location>
        <begin position="120"/>
        <end position="147"/>
    </location>
</feature>
<dbReference type="GO" id="GO:0005737">
    <property type="term" value="C:cytoplasm"/>
    <property type="evidence" value="ECO:0007669"/>
    <property type="project" value="TreeGrafter"/>
</dbReference>
<feature type="compositionally biased region" description="Basic and acidic residues" evidence="6">
    <location>
        <begin position="693"/>
        <end position="707"/>
    </location>
</feature>
<feature type="compositionally biased region" description="Low complexity" evidence="6">
    <location>
        <begin position="161"/>
        <end position="185"/>
    </location>
</feature>
<organism evidence="8">
    <name type="scientific">Phaffia rhodozyma</name>
    <name type="common">Yeast</name>
    <name type="synonym">Xanthophyllomyces dendrorhous</name>
    <dbReference type="NCBI Taxonomy" id="264483"/>
    <lineage>
        <taxon>Eukaryota</taxon>
        <taxon>Fungi</taxon>
        <taxon>Dikarya</taxon>
        <taxon>Basidiomycota</taxon>
        <taxon>Agaricomycotina</taxon>
        <taxon>Tremellomycetes</taxon>
        <taxon>Cystofilobasidiales</taxon>
        <taxon>Mrakiaceae</taxon>
        <taxon>Phaffia</taxon>
    </lineage>
</organism>
<comment type="similarity">
    <text evidence="5">Belongs to the protein kinase superfamily. Ser/Thr protein kinase family. GCN2 subfamily.</text>
</comment>
<evidence type="ECO:0000259" key="7">
    <source>
        <dbReference type="PROSITE" id="PS50011"/>
    </source>
</evidence>
<dbReference type="GO" id="GO:0005524">
    <property type="term" value="F:ATP binding"/>
    <property type="evidence" value="ECO:0007669"/>
    <property type="project" value="UniProtKB-KW"/>
</dbReference>
<evidence type="ECO:0000313" key="8">
    <source>
        <dbReference type="EMBL" id="CED83585.1"/>
    </source>
</evidence>
<feature type="domain" description="Protein kinase" evidence="7">
    <location>
        <begin position="226"/>
        <end position="579"/>
    </location>
</feature>
<evidence type="ECO:0000256" key="3">
    <source>
        <dbReference type="ARBA" id="ARBA00022777"/>
    </source>
</evidence>
<dbReference type="SMART" id="SM00220">
    <property type="entry name" value="S_TKc"/>
    <property type="match status" value="1"/>
</dbReference>
<feature type="region of interest" description="Disordered" evidence="6">
    <location>
        <begin position="676"/>
        <end position="724"/>
    </location>
</feature>
<dbReference type="CDD" id="cd00180">
    <property type="entry name" value="PKc"/>
    <property type="match status" value="1"/>
</dbReference>
<keyword evidence="4" id="KW-0067">ATP-binding</keyword>
<dbReference type="InterPro" id="IPR011009">
    <property type="entry name" value="Kinase-like_dom_sf"/>
</dbReference>
<proteinExistence type="inferred from homology"/>
<dbReference type="PROSITE" id="PS00108">
    <property type="entry name" value="PROTEIN_KINASE_ST"/>
    <property type="match status" value="1"/>
</dbReference>
<feature type="compositionally biased region" description="Low complexity" evidence="6">
    <location>
        <begin position="128"/>
        <end position="147"/>
    </location>
</feature>
<name>A0A0F7SSR2_PHARH</name>
<protein>
    <submittedName>
        <fullName evidence="8">Kinase-like protein</fullName>
    </submittedName>
</protein>
<evidence type="ECO:0000256" key="2">
    <source>
        <dbReference type="ARBA" id="ARBA00022741"/>
    </source>
</evidence>
<feature type="region of interest" description="Disordered" evidence="6">
    <location>
        <begin position="577"/>
        <end position="663"/>
    </location>
</feature>
<evidence type="ECO:0000256" key="6">
    <source>
        <dbReference type="SAM" id="MobiDB-lite"/>
    </source>
</evidence>
<dbReference type="InterPro" id="IPR050339">
    <property type="entry name" value="CC_SR_Kinase"/>
</dbReference>
<reference evidence="8" key="1">
    <citation type="submission" date="2014-08" db="EMBL/GenBank/DDBJ databases">
        <authorList>
            <person name="Sharma Rahul"/>
            <person name="Thines Marco"/>
        </authorList>
    </citation>
    <scope>NUCLEOTIDE SEQUENCE</scope>
</reference>
<dbReference type="SUPFAM" id="SSF56112">
    <property type="entry name" value="Protein kinase-like (PK-like)"/>
    <property type="match status" value="1"/>
</dbReference>
<feature type="compositionally biased region" description="Low complexity" evidence="6">
    <location>
        <begin position="55"/>
        <end position="68"/>
    </location>
</feature>
<keyword evidence="2" id="KW-0547">Nucleotide-binding</keyword>
<accession>A0A0F7SSR2</accession>
<feature type="compositionally biased region" description="Polar residues" evidence="6">
    <location>
        <begin position="713"/>
        <end position="724"/>
    </location>
</feature>
<feature type="region of interest" description="Disordered" evidence="6">
    <location>
        <begin position="40"/>
        <end position="68"/>
    </location>
</feature>
<dbReference type="AlphaFoldDB" id="A0A0F7SSR2"/>
<dbReference type="GO" id="GO:0005634">
    <property type="term" value="C:nucleus"/>
    <property type="evidence" value="ECO:0007669"/>
    <property type="project" value="TreeGrafter"/>
</dbReference>
<feature type="compositionally biased region" description="Polar residues" evidence="6">
    <location>
        <begin position="585"/>
        <end position="598"/>
    </location>
</feature>
<keyword evidence="1" id="KW-0808">Transferase</keyword>
<feature type="region of interest" description="Disordered" evidence="6">
    <location>
        <begin position="161"/>
        <end position="220"/>
    </location>
</feature>
<dbReference type="InterPro" id="IPR000719">
    <property type="entry name" value="Prot_kinase_dom"/>
</dbReference>